<dbReference type="Gene3D" id="2.120.10.30">
    <property type="entry name" value="TolB, C-terminal domain"/>
    <property type="match status" value="1"/>
</dbReference>
<evidence type="ECO:0000259" key="3">
    <source>
        <dbReference type="PROSITE" id="PS50119"/>
    </source>
</evidence>
<evidence type="ECO:0000256" key="1">
    <source>
        <dbReference type="PROSITE-ProRule" id="PRU00024"/>
    </source>
</evidence>
<dbReference type="PANTHER" id="PTHR25462">
    <property type="entry name" value="BONUS, ISOFORM C-RELATED"/>
    <property type="match status" value="1"/>
</dbReference>
<sequence>MEDTQCESCKTLGKNSISAHWCVTCKSSLCSECTENHRTLLYSTIPHQGCSKHNKSPFEYFCIDHDTLYCKECKVETHCFCQKVMSVDIASKGVKQSESFVETIELINHVLTTTSIISNDRHTLIERIEKQAIGVKNEIMRLREELTIRHIESLWKSLLEDLKLQKDKIVTNAKEMLSEIQNIEMITKEQKDTFDKVEKHGSEKQAFIAVHSCKSLLDIFEKRLITMTEQTTQPTIKLNQNMLQETITSIGTLEIKEEPSVITCVHTKKHQPQIPLGKHHGLSSFVHNQDKDIGNMRHVIKGIIINEKDELITTVYSFLSDSRIMVHDNMVNFKYQLNIEFRPGQIALIPDKNMGVVTSYLQDFIQFIDFDQKKLLNKVYLKKSGLGGIAASKLNVFVGTKGNISLLDHKGSYIRSIEISNRELTPWYIVFDRNIYYSDNELVCCLTVDGKNLFTYKPQDNKRLHGVAIDMEGFVYVFAHNKGVCRLRPDGTFTDIVVDKQITRTQDIGFNKDCTKLYIACGKSILVYNRFN</sequence>
<keyword evidence="1" id="KW-0862">Zinc</keyword>
<dbReference type="GO" id="GO:0061630">
    <property type="term" value="F:ubiquitin protein ligase activity"/>
    <property type="evidence" value="ECO:0007669"/>
    <property type="project" value="TreeGrafter"/>
</dbReference>
<comment type="caution">
    <text evidence="4">The sequence shown here is derived from an EMBL/GenBank/DDBJ whole genome shotgun (WGS) entry which is preliminary data.</text>
</comment>
<keyword evidence="5" id="KW-1185">Reference proteome</keyword>
<evidence type="ECO:0000256" key="2">
    <source>
        <dbReference type="SAM" id="Coils"/>
    </source>
</evidence>
<keyword evidence="2" id="KW-0175">Coiled coil</keyword>
<dbReference type="InterPro" id="IPR011042">
    <property type="entry name" value="6-blade_b-propeller_TolB-like"/>
</dbReference>
<dbReference type="GO" id="GO:0008270">
    <property type="term" value="F:zinc ion binding"/>
    <property type="evidence" value="ECO:0007669"/>
    <property type="project" value="UniProtKB-KW"/>
</dbReference>
<accession>A0A8S3V4G2</accession>
<dbReference type="AlphaFoldDB" id="A0A8S3V4G2"/>
<evidence type="ECO:0000313" key="5">
    <source>
        <dbReference type="Proteomes" id="UP000683360"/>
    </source>
</evidence>
<dbReference type="InterPro" id="IPR000315">
    <property type="entry name" value="Znf_B-box"/>
</dbReference>
<reference evidence="4" key="1">
    <citation type="submission" date="2021-03" db="EMBL/GenBank/DDBJ databases">
        <authorList>
            <person name="Bekaert M."/>
        </authorList>
    </citation>
    <scope>NUCLEOTIDE SEQUENCE</scope>
</reference>
<feature type="domain" description="B box-type" evidence="3">
    <location>
        <begin position="1"/>
        <end position="58"/>
    </location>
</feature>
<keyword evidence="1" id="KW-0863">Zinc-finger</keyword>
<keyword evidence="1" id="KW-0479">Metal-binding</keyword>
<dbReference type="PANTHER" id="PTHR25462:SF291">
    <property type="entry name" value="E3 UBIQUITIN-PROTEIN LIGASE TRIM45"/>
    <property type="match status" value="1"/>
</dbReference>
<organism evidence="4 5">
    <name type="scientific">Mytilus edulis</name>
    <name type="common">Blue mussel</name>
    <dbReference type="NCBI Taxonomy" id="6550"/>
    <lineage>
        <taxon>Eukaryota</taxon>
        <taxon>Metazoa</taxon>
        <taxon>Spiralia</taxon>
        <taxon>Lophotrochozoa</taxon>
        <taxon>Mollusca</taxon>
        <taxon>Bivalvia</taxon>
        <taxon>Autobranchia</taxon>
        <taxon>Pteriomorphia</taxon>
        <taxon>Mytilida</taxon>
        <taxon>Mytiloidea</taxon>
        <taxon>Mytilidae</taxon>
        <taxon>Mytilinae</taxon>
        <taxon>Mytilus</taxon>
    </lineage>
</organism>
<gene>
    <name evidence="4" type="ORF">MEDL_61500</name>
</gene>
<name>A0A8S3V4G2_MYTED</name>
<dbReference type="InterPro" id="IPR047153">
    <property type="entry name" value="TRIM45/56/19-like"/>
</dbReference>
<feature type="coiled-coil region" evidence="2">
    <location>
        <begin position="125"/>
        <end position="179"/>
    </location>
</feature>
<dbReference type="OrthoDB" id="6270329at2759"/>
<proteinExistence type="predicted"/>
<protein>
    <recommendedName>
        <fullName evidence="3">B box-type domain-containing protein</fullName>
    </recommendedName>
</protein>
<dbReference type="EMBL" id="CAJPWZ010002991">
    <property type="protein sequence ID" value="CAG2249750.1"/>
    <property type="molecule type" value="Genomic_DNA"/>
</dbReference>
<dbReference type="Proteomes" id="UP000683360">
    <property type="component" value="Unassembled WGS sequence"/>
</dbReference>
<dbReference type="PROSITE" id="PS50119">
    <property type="entry name" value="ZF_BBOX"/>
    <property type="match status" value="1"/>
</dbReference>
<evidence type="ECO:0000313" key="4">
    <source>
        <dbReference type="EMBL" id="CAG2249750.1"/>
    </source>
</evidence>
<dbReference type="SUPFAM" id="SSF63829">
    <property type="entry name" value="Calcium-dependent phosphotriesterase"/>
    <property type="match status" value="1"/>
</dbReference>